<evidence type="ECO:0000313" key="2">
    <source>
        <dbReference type="Proteomes" id="UP000837857"/>
    </source>
</evidence>
<feature type="non-terminal residue" evidence="1">
    <location>
        <position position="88"/>
    </location>
</feature>
<proteinExistence type="predicted"/>
<dbReference type="Proteomes" id="UP000837857">
    <property type="component" value="Chromosome 7"/>
</dbReference>
<organism evidence="1 2">
    <name type="scientific">Iphiclides podalirius</name>
    <name type="common">scarce swallowtail</name>
    <dbReference type="NCBI Taxonomy" id="110791"/>
    <lineage>
        <taxon>Eukaryota</taxon>
        <taxon>Metazoa</taxon>
        <taxon>Ecdysozoa</taxon>
        <taxon>Arthropoda</taxon>
        <taxon>Hexapoda</taxon>
        <taxon>Insecta</taxon>
        <taxon>Pterygota</taxon>
        <taxon>Neoptera</taxon>
        <taxon>Endopterygota</taxon>
        <taxon>Lepidoptera</taxon>
        <taxon>Glossata</taxon>
        <taxon>Ditrysia</taxon>
        <taxon>Papilionoidea</taxon>
        <taxon>Papilionidae</taxon>
        <taxon>Papilioninae</taxon>
        <taxon>Iphiclides</taxon>
    </lineage>
</organism>
<keyword evidence="2" id="KW-1185">Reference proteome</keyword>
<accession>A0ABN8J2H5</accession>
<protein>
    <submittedName>
        <fullName evidence="1">Uncharacterized protein</fullName>
    </submittedName>
</protein>
<name>A0ABN8J2H5_9NEOP</name>
<gene>
    <name evidence="1" type="ORF">IPOD504_LOCUS15729</name>
</gene>
<dbReference type="EMBL" id="OW152819">
    <property type="protein sequence ID" value="CAH2073644.1"/>
    <property type="molecule type" value="Genomic_DNA"/>
</dbReference>
<evidence type="ECO:0000313" key="1">
    <source>
        <dbReference type="EMBL" id="CAH2073644.1"/>
    </source>
</evidence>
<reference evidence="1" key="1">
    <citation type="submission" date="2022-03" db="EMBL/GenBank/DDBJ databases">
        <authorList>
            <person name="Martin H S."/>
        </authorList>
    </citation>
    <scope>NUCLEOTIDE SEQUENCE</scope>
</reference>
<sequence>MKTVGIAYVALGYLHMKRGTFQCFDFYEALARFVYRVPFFGREGAISRYWCGGLERARAQTLIREYAQLGLAATCAPLGHATAERSVH</sequence>